<dbReference type="Pfam" id="PF23622">
    <property type="entry name" value="LRR_At1g61320_AtMIF1"/>
    <property type="match status" value="1"/>
</dbReference>
<evidence type="ECO:0000313" key="3">
    <source>
        <dbReference type="EMBL" id="CAK9147232.1"/>
    </source>
</evidence>
<dbReference type="InterPro" id="IPR055357">
    <property type="entry name" value="LRR_At1g61320_AtMIF1"/>
</dbReference>
<dbReference type="SUPFAM" id="SSF52047">
    <property type="entry name" value="RNI-like"/>
    <property type="match status" value="1"/>
</dbReference>
<dbReference type="Gene3D" id="3.80.10.10">
    <property type="entry name" value="Ribonuclease Inhibitor"/>
    <property type="match status" value="1"/>
</dbReference>
<gene>
    <name evidence="3" type="ORF">ILEXP_LOCUS15116</name>
</gene>
<dbReference type="Proteomes" id="UP001642360">
    <property type="component" value="Unassembled WGS sequence"/>
</dbReference>
<accession>A0ABC8RR06</accession>
<dbReference type="SUPFAM" id="SSF81383">
    <property type="entry name" value="F-box domain"/>
    <property type="match status" value="1"/>
</dbReference>
<sequence length="476" mass="54163">MEEEGHDMISNLPSEIQKLIVSSIPLKEAVRTSILSTTWRSLWTPLQVNLDLGSTQITSHEATEKLKEIMGMFLRSNDSPRLLKLSIISPKNTTVSAEFVHEGFAMAIKGTDKDLQIDFANAKQAICDFNLILNPSCPSHRHIHSMQTTSFSSLKTLHLTSITHLAENFVSSLFSSFWLLESLKLEKCSGLRKIDIKGANSLRNFVMKDCPNIISITLSAPNLKSFWYRGVLPNIELKNTPYLVDMVLDLKDGSGQNEFDCEDVLYFLSSLKDIEILTISGWLLEWLCGAGVIFERLDFGLNKLKELCCLYSLMNRPLRDSLACFLNMTPNLEKLFVNIDQSYIRIPCPFFHQYWHEPHLWMDYATVKCNAAQLKHLNIINLSGFTSEKDQLLLMDLLLHKALKPESMTVSSPENRSWSVAKIPQTHLNMTQRFQQKVAVASPANMAYSFVLTEKREKKTITYAQKMAGFCYSRLC</sequence>
<dbReference type="InterPro" id="IPR032675">
    <property type="entry name" value="LRR_dom_sf"/>
</dbReference>
<dbReference type="InterPro" id="IPR053772">
    <property type="entry name" value="At1g61320/At1g61330-like"/>
</dbReference>
<evidence type="ECO:0000313" key="4">
    <source>
        <dbReference type="Proteomes" id="UP001642360"/>
    </source>
</evidence>
<feature type="domain" description="F-box" evidence="1">
    <location>
        <begin position="9"/>
        <end position="44"/>
    </location>
</feature>
<name>A0ABC8RR06_9AQUA</name>
<dbReference type="PANTHER" id="PTHR34145:SF53">
    <property type="entry name" value="LEUCINE-RICH REPEAT DOMAIN SUPERFAMILY"/>
    <property type="match status" value="1"/>
</dbReference>
<evidence type="ECO:0000259" key="2">
    <source>
        <dbReference type="Pfam" id="PF23622"/>
    </source>
</evidence>
<evidence type="ECO:0000259" key="1">
    <source>
        <dbReference type="Pfam" id="PF00646"/>
    </source>
</evidence>
<comment type="caution">
    <text evidence="3">The sequence shown here is derived from an EMBL/GenBank/DDBJ whole genome shotgun (WGS) entry which is preliminary data.</text>
</comment>
<keyword evidence="4" id="KW-1185">Reference proteome</keyword>
<feature type="domain" description="At1g61320/AtMIF1 LRR" evidence="2">
    <location>
        <begin position="146"/>
        <end position="416"/>
    </location>
</feature>
<dbReference type="InterPro" id="IPR053781">
    <property type="entry name" value="F-box_AtFBL13-like"/>
</dbReference>
<dbReference type="PANTHER" id="PTHR34145">
    <property type="entry name" value="OS02G0105600 PROTEIN"/>
    <property type="match status" value="1"/>
</dbReference>
<protein>
    <recommendedName>
        <fullName evidence="5">F-box domain-containing protein</fullName>
    </recommendedName>
</protein>
<evidence type="ECO:0008006" key="5">
    <source>
        <dbReference type="Google" id="ProtNLM"/>
    </source>
</evidence>
<dbReference type="CDD" id="cd22160">
    <property type="entry name" value="F-box_AtFBL13-like"/>
    <property type="match status" value="1"/>
</dbReference>
<dbReference type="AlphaFoldDB" id="A0ABC8RR06"/>
<reference evidence="3 4" key="1">
    <citation type="submission" date="2024-02" db="EMBL/GenBank/DDBJ databases">
        <authorList>
            <person name="Vignale AGUSTIN F."/>
            <person name="Sosa J E."/>
            <person name="Modenutti C."/>
        </authorList>
    </citation>
    <scope>NUCLEOTIDE SEQUENCE [LARGE SCALE GENOMIC DNA]</scope>
</reference>
<dbReference type="EMBL" id="CAUOFW020001658">
    <property type="protein sequence ID" value="CAK9147232.1"/>
    <property type="molecule type" value="Genomic_DNA"/>
</dbReference>
<dbReference type="InterPro" id="IPR001810">
    <property type="entry name" value="F-box_dom"/>
</dbReference>
<proteinExistence type="predicted"/>
<organism evidence="3 4">
    <name type="scientific">Ilex paraguariensis</name>
    <name type="common">yerba mate</name>
    <dbReference type="NCBI Taxonomy" id="185542"/>
    <lineage>
        <taxon>Eukaryota</taxon>
        <taxon>Viridiplantae</taxon>
        <taxon>Streptophyta</taxon>
        <taxon>Embryophyta</taxon>
        <taxon>Tracheophyta</taxon>
        <taxon>Spermatophyta</taxon>
        <taxon>Magnoliopsida</taxon>
        <taxon>eudicotyledons</taxon>
        <taxon>Gunneridae</taxon>
        <taxon>Pentapetalae</taxon>
        <taxon>asterids</taxon>
        <taxon>campanulids</taxon>
        <taxon>Aquifoliales</taxon>
        <taxon>Aquifoliaceae</taxon>
        <taxon>Ilex</taxon>
    </lineage>
</organism>
<dbReference type="InterPro" id="IPR036047">
    <property type="entry name" value="F-box-like_dom_sf"/>
</dbReference>
<dbReference type="Pfam" id="PF00646">
    <property type="entry name" value="F-box"/>
    <property type="match status" value="1"/>
</dbReference>